<evidence type="ECO:0000259" key="1">
    <source>
        <dbReference type="Pfam" id="PF03235"/>
    </source>
</evidence>
<protein>
    <recommendedName>
        <fullName evidence="1">GmrSD restriction endonucleases N-terminal domain-containing protein</fullName>
    </recommendedName>
</protein>
<comment type="caution">
    <text evidence="2">The sequence shown here is derived from an EMBL/GenBank/DDBJ whole genome shotgun (WGS) entry which is preliminary data.</text>
</comment>
<evidence type="ECO:0000313" key="2">
    <source>
        <dbReference type="EMBL" id="PPV17735.1"/>
    </source>
</evidence>
<organism evidence="2 3">
    <name type="scientific">Clostridium butyricum</name>
    <dbReference type="NCBI Taxonomy" id="1492"/>
    <lineage>
        <taxon>Bacteria</taxon>
        <taxon>Bacillati</taxon>
        <taxon>Bacillota</taxon>
        <taxon>Clostridia</taxon>
        <taxon>Eubacteriales</taxon>
        <taxon>Clostridiaceae</taxon>
        <taxon>Clostridium</taxon>
    </lineage>
</organism>
<dbReference type="RefSeq" id="WP_043665905.1">
    <property type="nucleotide sequence ID" value="NZ_JSEG01000019.1"/>
</dbReference>
<reference evidence="2 3" key="1">
    <citation type="submission" date="2016-01" db="EMBL/GenBank/DDBJ databases">
        <title>Characterization of the Clostridium difficile lineages that are prevalent in Hong Kong and China.</title>
        <authorList>
            <person name="Kwok J.S.-L."/>
            <person name="Lam W.-Y."/>
            <person name="Ip M."/>
            <person name="Chan T.-F."/>
            <person name="Hawkey P.M."/>
            <person name="Tsui S.K.-W."/>
        </authorList>
    </citation>
    <scope>NUCLEOTIDE SEQUENCE [LARGE SCALE GENOMIC DNA]</scope>
    <source>
        <strain evidence="2 3">300064</strain>
    </source>
</reference>
<proteinExistence type="predicted"/>
<dbReference type="EMBL" id="LRDH01000002">
    <property type="protein sequence ID" value="PPV17735.1"/>
    <property type="molecule type" value="Genomic_DNA"/>
</dbReference>
<dbReference type="Pfam" id="PF03235">
    <property type="entry name" value="GmrSD_N"/>
    <property type="match status" value="1"/>
</dbReference>
<dbReference type="PANTHER" id="PTHR35149">
    <property type="entry name" value="SLL5132 PROTEIN"/>
    <property type="match status" value="1"/>
</dbReference>
<dbReference type="AlphaFoldDB" id="A0A2S7FEX6"/>
<gene>
    <name evidence="2" type="ORF">AWN73_06950</name>
</gene>
<dbReference type="InterPro" id="IPR004919">
    <property type="entry name" value="GmrSD_N"/>
</dbReference>
<evidence type="ECO:0000313" key="3">
    <source>
        <dbReference type="Proteomes" id="UP000238081"/>
    </source>
</evidence>
<feature type="domain" description="GmrSD restriction endonucleases N-terminal" evidence="1">
    <location>
        <begin position="13"/>
        <end position="212"/>
    </location>
</feature>
<accession>A0A2S7FEX6</accession>
<dbReference type="PANTHER" id="PTHR35149:SF2">
    <property type="entry name" value="DUF262 DOMAIN-CONTAINING PROTEIN"/>
    <property type="match status" value="1"/>
</dbReference>
<name>A0A2S7FEX6_CLOBU</name>
<dbReference type="Proteomes" id="UP000238081">
    <property type="component" value="Unassembled WGS sequence"/>
</dbReference>
<sequence>MQNNKMIPIKKMIEECFNKQYIYIPLLQRNYKWKKESTESDNSPSAKKLVNNLWSSYCNKIPTYTMGMITLYNENNEKLQIIDGQQRIITLTLLLKALDAEKDYFKFYFERDEGVDECSLKRSDYISLIYLDNIDDSFMYTDLIRFKENFKVIKETLEERNYKESDKEGFINYILENVNILFHLTDVEPTDEFLNINKNKTPFVISDYVKANMIMDINEKEESCDSRKKILDLFKELSAYLFIDEYMDIWELISQGYECKLNENRLKILFCDRYDNNSIIGYEYENEYKRLLYYKNIIKSLIDDINKKNWNSFNGFNCLREISNNNGINKLKFFEMFGKKYNNYILNERLEEVMWNKAKNAKSINISCFIESQLYIGEVNLEKVLKDIPDDVTKEWVYFVSNEEIKEFQNYYKEYIEEKYQEYGGGI</sequence>